<evidence type="ECO:0000256" key="7">
    <source>
        <dbReference type="ARBA" id="ARBA00023121"/>
    </source>
</evidence>
<feature type="compositionally biased region" description="Low complexity" evidence="9">
    <location>
        <begin position="212"/>
        <end position="233"/>
    </location>
</feature>
<feature type="compositionally biased region" description="Basic and acidic residues" evidence="9">
    <location>
        <begin position="202"/>
        <end position="211"/>
    </location>
</feature>
<name>A0A3L6LCS6_9TRYP</name>
<keyword evidence="10" id="KW-0732">Signal</keyword>
<dbReference type="PANTHER" id="PTHR13466:SF1">
    <property type="entry name" value="SMP-LTD DOMAIN-CONTAINING PROTEIN"/>
    <property type="match status" value="1"/>
</dbReference>
<evidence type="ECO:0000256" key="8">
    <source>
        <dbReference type="ARBA" id="ARBA00023136"/>
    </source>
</evidence>
<dbReference type="GO" id="GO:0005789">
    <property type="term" value="C:endoplasmic reticulum membrane"/>
    <property type="evidence" value="ECO:0007669"/>
    <property type="project" value="UniProtKB-SubCell"/>
</dbReference>
<keyword evidence="4" id="KW-0256">Endoplasmic reticulum</keyword>
<dbReference type="GO" id="GO:0008289">
    <property type="term" value="F:lipid binding"/>
    <property type="evidence" value="ECO:0007669"/>
    <property type="project" value="UniProtKB-KW"/>
</dbReference>
<dbReference type="AlphaFoldDB" id="A0A3L6LCS6"/>
<comment type="caution">
    <text evidence="12">The sequence shown here is derived from an EMBL/GenBank/DDBJ whole genome shotgun (WGS) entry which is preliminary data.</text>
</comment>
<evidence type="ECO:0000259" key="11">
    <source>
        <dbReference type="PROSITE" id="PS51847"/>
    </source>
</evidence>
<dbReference type="PANTHER" id="PTHR13466">
    <property type="entry name" value="TEX2 PROTEIN-RELATED"/>
    <property type="match status" value="1"/>
</dbReference>
<evidence type="ECO:0000256" key="9">
    <source>
        <dbReference type="SAM" id="MobiDB-lite"/>
    </source>
</evidence>
<dbReference type="EMBL" id="QSBY01000001">
    <property type="protein sequence ID" value="RHW74464.1"/>
    <property type="molecule type" value="Genomic_DNA"/>
</dbReference>
<evidence type="ECO:0000256" key="2">
    <source>
        <dbReference type="ARBA" id="ARBA00022448"/>
    </source>
</evidence>
<feature type="domain" description="SMP-LTD" evidence="11">
    <location>
        <begin position="264"/>
        <end position="472"/>
    </location>
</feature>
<evidence type="ECO:0000256" key="1">
    <source>
        <dbReference type="ARBA" id="ARBA00004586"/>
    </source>
</evidence>
<sequence>MLSLLLLLLCGVACGAVATVFSVWFAFIRFDNFLQRMLERNEEAAIRALEDTRTSVTVPASKVEGICEMACFDGDVVWKTIPVRAVLFGSTVSVYRLVTREVSDDLNNTVVCGDQLIGKINTDSVISSVVKISKYHRHVNIAERCSPVSGQCLLLRHKPGLPLFLVDPVVQLKQRLRRKQREQTSRGTVHHSPLQDDDEDFINAKDTHSDQRNNSQSNNLSSSALDSSSSVDGSGEDYSKWTAVLFKMCTRRELERWYNLLQGNSQSEEWRNFIKRLTRADALSLVVARLYFANTDTSSLQDLLTRKIRRKLRRVSRRLPNHMKGEIILDRLELGEEIPLLDSVSDPVVSPNGEIEFDFYLLYRGGLHFSLRFSITYRGMRVPDIIFNVKVLQLSNRVRLNVGPPPSAKIWLSSPHTPHLQLEFTQEVATNDGFLHTLLKLLPDMSAIMTTIVKVKLFEDMLLPSMDDFPLPCLSYSPSSSEASDDGEEDVDAKVEYSFASPAEEESSPLPLHSFDAVSMGSLIERRPHR</sequence>
<keyword evidence="8" id="KW-0472">Membrane</keyword>
<feature type="region of interest" description="Disordered" evidence="9">
    <location>
        <begin position="477"/>
        <end position="514"/>
    </location>
</feature>
<feature type="region of interest" description="Disordered" evidence="9">
    <location>
        <begin position="177"/>
        <end position="234"/>
    </location>
</feature>
<keyword evidence="7" id="KW-0446">Lipid-binding</keyword>
<reference evidence="12 13" key="1">
    <citation type="submission" date="2018-09" db="EMBL/GenBank/DDBJ databases">
        <title>whole genome sequence of T. equiperdum IVM-t1 strain.</title>
        <authorList>
            <person name="Suganuma K."/>
        </authorList>
    </citation>
    <scope>NUCLEOTIDE SEQUENCE [LARGE SCALE GENOMIC DNA]</scope>
    <source>
        <strain evidence="12 13">IVM-t1</strain>
    </source>
</reference>
<dbReference type="InterPro" id="IPR031468">
    <property type="entry name" value="SMP_LBD"/>
</dbReference>
<feature type="chain" id="PRO_5018059852" evidence="10">
    <location>
        <begin position="16"/>
        <end position="530"/>
    </location>
</feature>
<accession>A0A3L6LCS6</accession>
<evidence type="ECO:0000313" key="13">
    <source>
        <dbReference type="Proteomes" id="UP000266743"/>
    </source>
</evidence>
<keyword evidence="6" id="KW-0445">Lipid transport</keyword>
<comment type="subcellular location">
    <subcellularLocation>
        <location evidence="1">Endoplasmic reticulum membrane</location>
    </subcellularLocation>
</comment>
<evidence type="ECO:0000256" key="10">
    <source>
        <dbReference type="SAM" id="SignalP"/>
    </source>
</evidence>
<dbReference type="PROSITE" id="PS51847">
    <property type="entry name" value="SMP"/>
    <property type="match status" value="1"/>
</dbReference>
<keyword evidence="2" id="KW-0813">Transport</keyword>
<dbReference type="GO" id="GO:0006869">
    <property type="term" value="P:lipid transport"/>
    <property type="evidence" value="ECO:0007669"/>
    <property type="project" value="UniProtKB-KW"/>
</dbReference>
<dbReference type="CDD" id="cd21675">
    <property type="entry name" value="SMP_TEX2"/>
    <property type="match status" value="1"/>
</dbReference>
<evidence type="ECO:0000256" key="6">
    <source>
        <dbReference type="ARBA" id="ARBA00023055"/>
    </source>
</evidence>
<proteinExistence type="predicted"/>
<evidence type="ECO:0000313" key="12">
    <source>
        <dbReference type="EMBL" id="RHW74464.1"/>
    </source>
</evidence>
<keyword evidence="5" id="KW-1133">Transmembrane helix</keyword>
<gene>
    <name evidence="12" type="ORF">DPX39_010043100</name>
</gene>
<organism evidence="12 13">
    <name type="scientific">Trypanosoma brucei equiperdum</name>
    <dbReference type="NCBI Taxonomy" id="630700"/>
    <lineage>
        <taxon>Eukaryota</taxon>
        <taxon>Discoba</taxon>
        <taxon>Euglenozoa</taxon>
        <taxon>Kinetoplastea</taxon>
        <taxon>Metakinetoplastina</taxon>
        <taxon>Trypanosomatida</taxon>
        <taxon>Trypanosomatidae</taxon>
        <taxon>Trypanosoma</taxon>
    </lineage>
</organism>
<evidence type="ECO:0000256" key="4">
    <source>
        <dbReference type="ARBA" id="ARBA00022824"/>
    </source>
</evidence>
<keyword evidence="3" id="KW-0812">Transmembrane</keyword>
<evidence type="ECO:0000256" key="5">
    <source>
        <dbReference type="ARBA" id="ARBA00022989"/>
    </source>
</evidence>
<feature type="signal peptide" evidence="10">
    <location>
        <begin position="1"/>
        <end position="15"/>
    </location>
</feature>
<protein>
    <submittedName>
        <fullName evidence="12">Putative integral membrane protein conserved region (DUF2404)</fullName>
    </submittedName>
</protein>
<dbReference type="Proteomes" id="UP000266743">
    <property type="component" value="Chromosome 1"/>
</dbReference>
<evidence type="ECO:0000256" key="3">
    <source>
        <dbReference type="ARBA" id="ARBA00022692"/>
    </source>
</evidence>